<proteinExistence type="predicted"/>
<organism evidence="1">
    <name type="scientific">Graphocephala atropunctata</name>
    <dbReference type="NCBI Taxonomy" id="36148"/>
    <lineage>
        <taxon>Eukaryota</taxon>
        <taxon>Metazoa</taxon>
        <taxon>Ecdysozoa</taxon>
        <taxon>Arthropoda</taxon>
        <taxon>Hexapoda</taxon>
        <taxon>Insecta</taxon>
        <taxon>Pterygota</taxon>
        <taxon>Neoptera</taxon>
        <taxon>Paraneoptera</taxon>
        <taxon>Hemiptera</taxon>
        <taxon>Auchenorrhyncha</taxon>
        <taxon>Membracoidea</taxon>
        <taxon>Cicadellidae</taxon>
        <taxon>Cicadellinae</taxon>
        <taxon>Cicadellini</taxon>
        <taxon>Graphocephala</taxon>
    </lineage>
</organism>
<accession>A0A1B6M693</accession>
<feature type="non-terminal residue" evidence="1">
    <location>
        <position position="1"/>
    </location>
</feature>
<feature type="non-terminal residue" evidence="1">
    <location>
        <position position="107"/>
    </location>
</feature>
<evidence type="ECO:0000313" key="1">
    <source>
        <dbReference type="EMBL" id="JAT31421.1"/>
    </source>
</evidence>
<gene>
    <name evidence="1" type="ORF">g.14579</name>
</gene>
<sequence>DTVDWSIVSLWRLYSTMELRPSLLFVLALCAQLSTTREIVRLSCKEIPCEDGYTCQHDQCVENPPVQEECKNVTCQPGNYCSYGDCYPLPTCDHVDCSEGEICILED</sequence>
<name>A0A1B6M693_9HEMI</name>
<dbReference type="AlphaFoldDB" id="A0A1B6M693"/>
<reference evidence="1" key="1">
    <citation type="submission" date="2015-11" db="EMBL/GenBank/DDBJ databases">
        <title>De novo transcriptome assembly of four potential Pierce s Disease insect vectors from Arizona vineyards.</title>
        <authorList>
            <person name="Tassone E.E."/>
        </authorList>
    </citation>
    <scope>NUCLEOTIDE SEQUENCE</scope>
</reference>
<protein>
    <recommendedName>
        <fullName evidence="2">EB domain-containing protein</fullName>
    </recommendedName>
</protein>
<dbReference type="EMBL" id="GEBQ01008556">
    <property type="protein sequence ID" value="JAT31421.1"/>
    <property type="molecule type" value="Transcribed_RNA"/>
</dbReference>
<evidence type="ECO:0008006" key="2">
    <source>
        <dbReference type="Google" id="ProtNLM"/>
    </source>
</evidence>